<keyword evidence="5 13" id="KW-0812">Transmembrane</keyword>
<evidence type="ECO:0000256" key="10">
    <source>
        <dbReference type="ARBA" id="ARBA00023180"/>
    </source>
</evidence>
<evidence type="ECO:0000256" key="4">
    <source>
        <dbReference type="ARBA" id="ARBA00022461"/>
    </source>
</evidence>
<evidence type="ECO:0000313" key="16">
    <source>
        <dbReference type="Proteomes" id="UP000887566"/>
    </source>
</evidence>
<dbReference type="NCBIfam" id="TIGR00867">
    <property type="entry name" value="deg-1"/>
    <property type="match status" value="1"/>
</dbReference>
<dbReference type="Pfam" id="PF00858">
    <property type="entry name" value="ASC"/>
    <property type="match status" value="1"/>
</dbReference>
<proteinExistence type="inferred from homology"/>
<evidence type="ECO:0000256" key="15">
    <source>
        <dbReference type="SAM" id="Phobius"/>
    </source>
</evidence>
<keyword evidence="4 13" id="KW-0894">Sodium channel</keyword>
<dbReference type="WBParaSite" id="PSAMB.scaffold1799size27778.g14930.t1">
    <property type="protein sequence ID" value="PSAMB.scaffold1799size27778.g14930.t1"/>
    <property type="gene ID" value="PSAMB.scaffold1799size27778.g14930"/>
</dbReference>
<dbReference type="InterPro" id="IPR001873">
    <property type="entry name" value="ENaC"/>
</dbReference>
<dbReference type="PANTHER" id="PTHR11690">
    <property type="entry name" value="AMILORIDE-SENSITIVE SODIUM CHANNEL-RELATED"/>
    <property type="match status" value="1"/>
</dbReference>
<keyword evidence="9 15" id="KW-0472">Membrane</keyword>
<dbReference type="PANTHER" id="PTHR11690:SF279">
    <property type="entry name" value="DEGENERIN-LIKE PROTEIN UNC-105"/>
    <property type="match status" value="1"/>
</dbReference>
<dbReference type="InterPro" id="IPR004726">
    <property type="entry name" value="Deg-1"/>
</dbReference>
<evidence type="ECO:0000256" key="12">
    <source>
        <dbReference type="ARBA" id="ARBA00023303"/>
    </source>
</evidence>
<organism evidence="16 17">
    <name type="scientific">Plectus sambesii</name>
    <dbReference type="NCBI Taxonomy" id="2011161"/>
    <lineage>
        <taxon>Eukaryota</taxon>
        <taxon>Metazoa</taxon>
        <taxon>Ecdysozoa</taxon>
        <taxon>Nematoda</taxon>
        <taxon>Chromadorea</taxon>
        <taxon>Plectida</taxon>
        <taxon>Plectina</taxon>
        <taxon>Plectoidea</taxon>
        <taxon>Plectidae</taxon>
        <taxon>Plectus</taxon>
    </lineage>
</organism>
<evidence type="ECO:0000256" key="11">
    <source>
        <dbReference type="ARBA" id="ARBA00023201"/>
    </source>
</evidence>
<dbReference type="AlphaFoldDB" id="A0A914VEX6"/>
<name>A0A914VEX6_9BILA</name>
<comment type="subcellular location">
    <subcellularLocation>
        <location evidence="1">Membrane</location>
        <topology evidence="1">Multi-pass membrane protein</topology>
    </subcellularLocation>
</comment>
<evidence type="ECO:0000313" key="17">
    <source>
        <dbReference type="WBParaSite" id="PSAMB.scaffold1799size27778.g14930.t1"/>
    </source>
</evidence>
<keyword evidence="7" id="KW-0915">Sodium</keyword>
<protein>
    <submittedName>
        <fullName evidence="17">Uncharacterized protein</fullName>
    </submittedName>
</protein>
<dbReference type="PROSITE" id="PS01206">
    <property type="entry name" value="ASC"/>
    <property type="match status" value="1"/>
</dbReference>
<evidence type="ECO:0000256" key="3">
    <source>
        <dbReference type="ARBA" id="ARBA00022448"/>
    </source>
</evidence>
<sequence length="829" mass="92722">MATDHSVLKRLGRGGRGSIDLRNELRNFSIRARKKPRRQRTMKELWSAFENQSTFHGVCHAAAAPSNRWRIMWYTAFIICSMLLVYQTMNIVRRYLEYEKTVDLDLKFEKAPFPSVTLCNLNPYKASAVEKEATIKATMDAFANAVGAKFSGDARGRRKRETPQVERRYHPVYAPCVCAVSALSGLRKSGSCLPTHKGAVLGDFGSTTPSNFRPSKCMCDFDTWSKTLWPCFPYNSWKERLCIECSATLGHCPMRFYEAPNPNKTKPRKERTSEVCLCHQDFNHCIANADGHIPEIAADGDLSNFDPASAVSVTSSTTTTTTAAPDVVEALGFEELTDEIAISTQGRENLVFAVGALPYENRTALSNTMEEFVLKCSFNQKDCDIENDFKLHYDQTYGNCFTFNWNRSKTIIASRAGANYGLRVLLYANISEYLPTSESVGFRITVHDKWHVPFPDAFGYSAPTGFLTSFGVRMKQFHRIPAPYGRCQEGGEESPSYVYYGFNYSVEGCHRSCTQKAVMDACGCADPMYPMVRGAKACSVSDPQSRECIKNTTQMFGEQIAEGNLRSCDCHQPCRETAYEMTFSTSRWPSGTAKVMECSQDDDLCLERYRRNAAMIQVFYEELNYESMSESPSYTFVSAIADFGGVTGLWIGASVVSMLEIVVLIYFMSKSYYGRKKASSALVPPVITVNNAEPLLLSRPLTPIIEPAKSPSPESEPEPEPGPVIEDRILLDLETPSPEPPSRKNTYTYMPPEKEIPCQCDLNDLGVIGKINMFCPEHGFMARRSTIYAPSNRKTSGHKPTFGDLADDDEEEEDDGTQADTAATEYDNM</sequence>
<dbReference type="PRINTS" id="PR01078">
    <property type="entry name" value="AMINACHANNEL"/>
</dbReference>
<keyword evidence="3 13" id="KW-0813">Transport</keyword>
<evidence type="ECO:0000256" key="5">
    <source>
        <dbReference type="ARBA" id="ARBA00022692"/>
    </source>
</evidence>
<dbReference type="GO" id="GO:0015280">
    <property type="term" value="F:ligand-gated sodium channel activity"/>
    <property type="evidence" value="ECO:0007669"/>
    <property type="project" value="TreeGrafter"/>
</dbReference>
<dbReference type="Gene3D" id="2.60.470.10">
    <property type="entry name" value="Acid-sensing ion channels like domains"/>
    <property type="match status" value="1"/>
</dbReference>
<evidence type="ECO:0000256" key="9">
    <source>
        <dbReference type="ARBA" id="ARBA00023136"/>
    </source>
</evidence>
<keyword evidence="8 13" id="KW-0406">Ion transport</keyword>
<feature type="transmembrane region" description="Helical" evidence="15">
    <location>
        <begin position="71"/>
        <end position="89"/>
    </location>
</feature>
<keyword evidence="16" id="KW-1185">Reference proteome</keyword>
<evidence type="ECO:0000256" key="1">
    <source>
        <dbReference type="ARBA" id="ARBA00004141"/>
    </source>
</evidence>
<accession>A0A914VEX6</accession>
<keyword evidence="11 13" id="KW-0739">Sodium transport</keyword>
<dbReference type="InterPro" id="IPR020903">
    <property type="entry name" value="ENaC_CS"/>
</dbReference>
<feature type="transmembrane region" description="Helical" evidence="15">
    <location>
        <begin position="648"/>
        <end position="667"/>
    </location>
</feature>
<dbReference type="GO" id="GO:0005886">
    <property type="term" value="C:plasma membrane"/>
    <property type="evidence" value="ECO:0007669"/>
    <property type="project" value="TreeGrafter"/>
</dbReference>
<evidence type="ECO:0000256" key="2">
    <source>
        <dbReference type="ARBA" id="ARBA00007193"/>
    </source>
</evidence>
<dbReference type="Gene3D" id="1.10.287.770">
    <property type="entry name" value="YojJ-like"/>
    <property type="match status" value="1"/>
</dbReference>
<keyword evidence="10" id="KW-0325">Glycoprotein</keyword>
<dbReference type="Proteomes" id="UP000887566">
    <property type="component" value="Unplaced"/>
</dbReference>
<evidence type="ECO:0000256" key="7">
    <source>
        <dbReference type="ARBA" id="ARBA00023053"/>
    </source>
</evidence>
<feature type="compositionally biased region" description="Low complexity" evidence="14">
    <location>
        <begin position="818"/>
        <end position="829"/>
    </location>
</feature>
<comment type="similarity">
    <text evidence="2 13">Belongs to the amiloride-sensitive sodium channel (TC 1.A.6) family.</text>
</comment>
<keyword evidence="6 15" id="KW-1133">Transmembrane helix</keyword>
<evidence type="ECO:0000256" key="6">
    <source>
        <dbReference type="ARBA" id="ARBA00022989"/>
    </source>
</evidence>
<feature type="region of interest" description="Disordered" evidence="14">
    <location>
        <begin position="790"/>
        <end position="829"/>
    </location>
</feature>
<reference evidence="17" key="1">
    <citation type="submission" date="2022-11" db="UniProtKB">
        <authorList>
            <consortium name="WormBaseParasite"/>
        </authorList>
    </citation>
    <scope>IDENTIFICATION</scope>
</reference>
<feature type="compositionally biased region" description="Acidic residues" evidence="14">
    <location>
        <begin position="805"/>
        <end position="817"/>
    </location>
</feature>
<evidence type="ECO:0000256" key="8">
    <source>
        <dbReference type="ARBA" id="ARBA00023065"/>
    </source>
</evidence>
<keyword evidence="12 13" id="KW-0407">Ion channel</keyword>
<evidence type="ECO:0000256" key="14">
    <source>
        <dbReference type="SAM" id="MobiDB-lite"/>
    </source>
</evidence>
<evidence type="ECO:0000256" key="13">
    <source>
        <dbReference type="RuleBase" id="RU000679"/>
    </source>
</evidence>